<dbReference type="PANTHER" id="PTHR31232:SF156">
    <property type="entry name" value="PLANT SELF-INCOMPATIBILITY PROTEIN S1 FAMILY-RELATED"/>
    <property type="match status" value="1"/>
</dbReference>
<keyword evidence="8" id="KW-1185">Reference proteome</keyword>
<accession>A0A1R3GIX0</accession>
<evidence type="ECO:0000313" key="8">
    <source>
        <dbReference type="Proteomes" id="UP000187203"/>
    </source>
</evidence>
<evidence type="ECO:0000256" key="1">
    <source>
        <dbReference type="ARBA" id="ARBA00004613"/>
    </source>
</evidence>
<protein>
    <recommendedName>
        <fullName evidence="6">S-protein homolog</fullName>
    </recommendedName>
</protein>
<evidence type="ECO:0000313" key="7">
    <source>
        <dbReference type="EMBL" id="OMO58035.1"/>
    </source>
</evidence>
<organism evidence="7 8">
    <name type="scientific">Corchorus olitorius</name>
    <dbReference type="NCBI Taxonomy" id="93759"/>
    <lineage>
        <taxon>Eukaryota</taxon>
        <taxon>Viridiplantae</taxon>
        <taxon>Streptophyta</taxon>
        <taxon>Embryophyta</taxon>
        <taxon>Tracheophyta</taxon>
        <taxon>Spermatophyta</taxon>
        <taxon>Magnoliopsida</taxon>
        <taxon>eudicotyledons</taxon>
        <taxon>Gunneridae</taxon>
        <taxon>Pentapetalae</taxon>
        <taxon>rosids</taxon>
        <taxon>malvids</taxon>
        <taxon>Malvales</taxon>
        <taxon>Malvaceae</taxon>
        <taxon>Grewioideae</taxon>
        <taxon>Apeibeae</taxon>
        <taxon>Corchorus</taxon>
    </lineage>
</organism>
<evidence type="ECO:0000256" key="6">
    <source>
        <dbReference type="RuleBase" id="RU367044"/>
    </source>
</evidence>
<dbReference type="Pfam" id="PF05938">
    <property type="entry name" value="Self-incomp_S1"/>
    <property type="match status" value="1"/>
</dbReference>
<evidence type="ECO:0000256" key="2">
    <source>
        <dbReference type="ARBA" id="ARBA00005581"/>
    </source>
</evidence>
<comment type="subcellular location">
    <subcellularLocation>
        <location evidence="1 6">Secreted</location>
    </subcellularLocation>
</comment>
<dbReference type="EMBL" id="AWUE01022462">
    <property type="protein sequence ID" value="OMO58035.1"/>
    <property type="molecule type" value="Genomic_DNA"/>
</dbReference>
<evidence type="ECO:0000256" key="5">
    <source>
        <dbReference type="ARBA" id="ARBA00022729"/>
    </source>
</evidence>
<evidence type="ECO:0000256" key="3">
    <source>
        <dbReference type="ARBA" id="ARBA00022471"/>
    </source>
</evidence>
<feature type="signal peptide" evidence="6">
    <location>
        <begin position="1"/>
        <end position="24"/>
    </location>
</feature>
<dbReference type="Proteomes" id="UP000187203">
    <property type="component" value="Unassembled WGS sequence"/>
</dbReference>
<dbReference type="InterPro" id="IPR010264">
    <property type="entry name" value="Self-incomp_S1"/>
</dbReference>
<keyword evidence="5 6" id="KW-0732">Signal</keyword>
<evidence type="ECO:0000256" key="4">
    <source>
        <dbReference type="ARBA" id="ARBA00022525"/>
    </source>
</evidence>
<sequence length="155" mass="17665">MQVLKLKLSSMVLILSALLPMSNFLSITPSTPVAAAASPPAPKYWTVHIVNELGPGKILTIHCKSNDHDLPVHKIPFGKEEMWSFSQLKPPHYFCYLANGNRQMNFDVPTDRPLYLATICNIYRHCLWVVKENGLYLRNVPHRSGYDVFTQGWKQ</sequence>
<name>A0A1R3GIX0_9ROSI</name>
<dbReference type="PANTHER" id="PTHR31232">
    <property type="match status" value="1"/>
</dbReference>
<comment type="caution">
    <text evidence="7">The sequence shown here is derived from an EMBL/GenBank/DDBJ whole genome shotgun (WGS) entry which is preliminary data.</text>
</comment>
<feature type="chain" id="PRO_5025092266" description="S-protein homolog" evidence="6">
    <location>
        <begin position="25"/>
        <end position="155"/>
    </location>
</feature>
<keyword evidence="3 6" id="KW-0713">Self-incompatibility</keyword>
<dbReference type="GO" id="GO:0005576">
    <property type="term" value="C:extracellular region"/>
    <property type="evidence" value="ECO:0007669"/>
    <property type="project" value="UniProtKB-SubCell"/>
</dbReference>
<proteinExistence type="inferred from homology"/>
<dbReference type="GO" id="GO:0060320">
    <property type="term" value="P:rejection of self pollen"/>
    <property type="evidence" value="ECO:0007669"/>
    <property type="project" value="UniProtKB-KW"/>
</dbReference>
<comment type="similarity">
    <text evidence="2 6">Belongs to the plant self-incompatibility (S1) protein family.</text>
</comment>
<keyword evidence="4 6" id="KW-0964">Secreted</keyword>
<dbReference type="OrthoDB" id="1028619at2759"/>
<reference evidence="8" key="1">
    <citation type="submission" date="2013-09" db="EMBL/GenBank/DDBJ databases">
        <title>Corchorus olitorius genome sequencing.</title>
        <authorList>
            <person name="Alam M."/>
            <person name="Haque M.S."/>
            <person name="Islam M.S."/>
            <person name="Emdad E.M."/>
            <person name="Islam M.M."/>
            <person name="Ahmed B."/>
            <person name="Halim A."/>
            <person name="Hossen Q.M.M."/>
            <person name="Hossain M.Z."/>
            <person name="Ahmed R."/>
            <person name="Khan M.M."/>
            <person name="Islam R."/>
            <person name="Rashid M.M."/>
            <person name="Khan S.A."/>
            <person name="Rahman M.S."/>
            <person name="Alam M."/>
            <person name="Yahiya A.S."/>
            <person name="Khan M.S."/>
            <person name="Azam M.S."/>
            <person name="Haque T."/>
            <person name="Lashkar M.Z.H."/>
            <person name="Akhand A.I."/>
            <person name="Morshed G."/>
            <person name="Roy S."/>
            <person name="Uddin K.S."/>
            <person name="Rabeya T."/>
            <person name="Hossain A.S."/>
            <person name="Chowdhury A."/>
            <person name="Snigdha A.R."/>
            <person name="Mortoza M.S."/>
            <person name="Matin S.A."/>
            <person name="Hoque S.M.E."/>
            <person name="Islam M.K."/>
            <person name="Roy D.K."/>
            <person name="Haider R."/>
            <person name="Moosa M.M."/>
            <person name="Elias S.M."/>
            <person name="Hasan A.M."/>
            <person name="Jahan S."/>
            <person name="Shafiuddin M."/>
            <person name="Mahmood N."/>
            <person name="Shommy N.S."/>
        </authorList>
    </citation>
    <scope>NUCLEOTIDE SEQUENCE [LARGE SCALE GENOMIC DNA]</scope>
    <source>
        <strain evidence="8">cv. O-4</strain>
    </source>
</reference>
<gene>
    <name evidence="7" type="ORF">COLO4_34924</name>
</gene>
<dbReference type="AlphaFoldDB" id="A0A1R3GIX0"/>